<reference evidence="8" key="1">
    <citation type="submission" date="2021-02" db="EMBL/GenBank/DDBJ databases">
        <authorList>
            <person name="Dougan E. K."/>
            <person name="Rhodes N."/>
            <person name="Thang M."/>
            <person name="Chan C."/>
        </authorList>
    </citation>
    <scope>NUCLEOTIDE SEQUENCE</scope>
</reference>
<dbReference type="PANTHER" id="PTHR43735:SF3">
    <property type="entry name" value="FERROPTOSIS SUPPRESSOR PROTEIN 1"/>
    <property type="match status" value="1"/>
</dbReference>
<feature type="compositionally biased region" description="Polar residues" evidence="5">
    <location>
        <begin position="716"/>
        <end position="731"/>
    </location>
</feature>
<dbReference type="Pfam" id="PF07992">
    <property type="entry name" value="Pyr_redox_2"/>
    <property type="match status" value="1"/>
</dbReference>
<evidence type="ECO:0000256" key="2">
    <source>
        <dbReference type="ARBA" id="ARBA00022630"/>
    </source>
</evidence>
<feature type="region of interest" description="Disordered" evidence="5">
    <location>
        <begin position="1161"/>
        <end position="1201"/>
    </location>
</feature>
<dbReference type="OrthoDB" id="447436at2759"/>
<dbReference type="SMART" id="SM00892">
    <property type="entry name" value="Endonuclease_NS"/>
    <property type="match status" value="1"/>
</dbReference>
<feature type="compositionally biased region" description="Basic and acidic residues" evidence="5">
    <location>
        <begin position="1943"/>
        <end position="1952"/>
    </location>
</feature>
<dbReference type="GO" id="GO:0050660">
    <property type="term" value="F:flavin adenine dinucleotide binding"/>
    <property type="evidence" value="ECO:0007669"/>
    <property type="project" value="TreeGrafter"/>
</dbReference>
<dbReference type="InterPro" id="IPR012337">
    <property type="entry name" value="RNaseH-like_sf"/>
</dbReference>
<dbReference type="SMART" id="SM00477">
    <property type="entry name" value="NUC"/>
    <property type="match status" value="1"/>
</dbReference>
<feature type="region of interest" description="Disordered" evidence="5">
    <location>
        <begin position="300"/>
        <end position="337"/>
    </location>
</feature>
<feature type="compositionally biased region" description="Low complexity" evidence="5">
    <location>
        <begin position="606"/>
        <end position="618"/>
    </location>
</feature>
<feature type="compositionally biased region" description="Basic and acidic residues" evidence="5">
    <location>
        <begin position="1896"/>
        <end position="1909"/>
    </location>
</feature>
<dbReference type="GO" id="GO:0003676">
    <property type="term" value="F:nucleic acid binding"/>
    <property type="evidence" value="ECO:0007669"/>
    <property type="project" value="InterPro"/>
</dbReference>
<keyword evidence="9" id="KW-1185">Reference proteome</keyword>
<evidence type="ECO:0000256" key="3">
    <source>
        <dbReference type="ARBA" id="ARBA00022827"/>
    </source>
</evidence>
<keyword evidence="3" id="KW-0274">FAD</keyword>
<dbReference type="Proteomes" id="UP000604046">
    <property type="component" value="Unassembled WGS sequence"/>
</dbReference>
<dbReference type="EMBL" id="CAJNDS010001224">
    <property type="protein sequence ID" value="CAE7252557.1"/>
    <property type="molecule type" value="Genomic_DNA"/>
</dbReference>
<keyword evidence="6" id="KW-0732">Signal</keyword>
<name>A0A812LU27_9DINO</name>
<protein>
    <submittedName>
        <fullName evidence="8">AifB protein</fullName>
    </submittedName>
</protein>
<keyword evidence="2" id="KW-0285">Flavoprotein</keyword>
<dbReference type="Gene3D" id="3.40.570.10">
    <property type="entry name" value="Extracellular Endonuclease, subunit A"/>
    <property type="match status" value="1"/>
</dbReference>
<feature type="domain" description="Integrase catalytic" evidence="7">
    <location>
        <begin position="2094"/>
        <end position="2267"/>
    </location>
</feature>
<dbReference type="InterPro" id="IPR036397">
    <property type="entry name" value="RNaseH_sf"/>
</dbReference>
<feature type="region of interest" description="Disordered" evidence="5">
    <location>
        <begin position="1888"/>
        <end position="2013"/>
    </location>
</feature>
<dbReference type="PANTHER" id="PTHR43735">
    <property type="entry name" value="APOPTOSIS-INDUCING FACTOR 1"/>
    <property type="match status" value="1"/>
</dbReference>
<dbReference type="InterPro" id="IPR044925">
    <property type="entry name" value="His-Me_finger_sf"/>
</dbReference>
<dbReference type="GO" id="GO:0015074">
    <property type="term" value="P:DNA integration"/>
    <property type="evidence" value="ECO:0007669"/>
    <property type="project" value="InterPro"/>
</dbReference>
<dbReference type="GO" id="GO:0004174">
    <property type="term" value="F:electron-transferring-flavoprotein dehydrogenase activity"/>
    <property type="evidence" value="ECO:0007669"/>
    <property type="project" value="TreeGrafter"/>
</dbReference>
<evidence type="ECO:0000256" key="5">
    <source>
        <dbReference type="SAM" id="MobiDB-lite"/>
    </source>
</evidence>
<feature type="region of interest" description="Disordered" evidence="5">
    <location>
        <begin position="2522"/>
        <end position="2557"/>
    </location>
</feature>
<feature type="region of interest" description="Disordered" evidence="5">
    <location>
        <begin position="450"/>
        <end position="497"/>
    </location>
</feature>
<feature type="chain" id="PRO_5033045527" evidence="6">
    <location>
        <begin position="24"/>
        <end position="3416"/>
    </location>
</feature>
<dbReference type="GO" id="GO:0005737">
    <property type="term" value="C:cytoplasm"/>
    <property type="evidence" value="ECO:0007669"/>
    <property type="project" value="TreeGrafter"/>
</dbReference>
<dbReference type="Pfam" id="PF01223">
    <property type="entry name" value="Endonuclease_NS"/>
    <property type="match status" value="1"/>
</dbReference>
<accession>A0A812LU27</accession>
<feature type="region of interest" description="Disordered" evidence="5">
    <location>
        <begin position="1496"/>
        <end position="1516"/>
    </location>
</feature>
<feature type="region of interest" description="Disordered" evidence="5">
    <location>
        <begin position="606"/>
        <end position="637"/>
    </location>
</feature>
<feature type="compositionally biased region" description="Basic and acidic residues" evidence="5">
    <location>
        <begin position="1992"/>
        <end position="2013"/>
    </location>
</feature>
<feature type="compositionally biased region" description="Polar residues" evidence="5">
    <location>
        <begin position="450"/>
        <end position="463"/>
    </location>
</feature>
<proteinExistence type="inferred from homology"/>
<dbReference type="SUPFAM" id="SSF53098">
    <property type="entry name" value="Ribonuclease H-like"/>
    <property type="match status" value="1"/>
</dbReference>
<evidence type="ECO:0000256" key="1">
    <source>
        <dbReference type="ARBA" id="ARBA00006442"/>
    </source>
</evidence>
<dbReference type="GO" id="GO:0016787">
    <property type="term" value="F:hydrolase activity"/>
    <property type="evidence" value="ECO:0007669"/>
    <property type="project" value="InterPro"/>
</dbReference>
<sequence length="3416" mass="375301">MMPPGTTGFMALLCGQLSVSVVAQGQLRAASFGDNGSLGIGPNRTWSDEVVGHVELRRLTSHDKVIGAWWLDHSRTISLAVLAILSLTMSSMICHMFHPPGGQGQQNMRLPPRWDPSMESSTPFRLWVQDLMLWAIVTDLAPHQQCAAIIAQLGGAARDLARTISPQEVYNGGMVNGVQLDPVSYLLHGLSMRFGPLDEEHRLRAATDLLSFRRRQGESVDALISRFDVTRQLAQRDGGGAVSTETAALILLRACNVSSAQFQTLTQPFGLRLPANEPELAQLGHHLRRMGHIVEHHPHNIASGLHGSQGQSHQTYLAEADTGSSTSGGPNWQDAGADMSFSAGLGAPMDWAFAAVQEDASDTDSATSSDNDEPMPVEDLQGLSPAEADEYLFGEYQHAKKRWRRFTGAASAAPAAAASNTTSANALPQRAPPTFTVEPANLHFAAYETDSSWTQVSPRSNPSVAAHRSAAPSEVGVPQQPSAPSVHHLSPDPWETNPDPWQQWMQQHDHAEVQGAPSPAQAMRVNPGSTWLMPGVGVVGSSRTFGEMIGAQIAANPPPAISMQAASQQPPHMFGNAAQAQAVEPSAAANAQLGSSSPAWFAAVRQGMQQIQSSSQGSSRRRSSDPEERRQPVPSLFMSQAGFPMMAAVPETRTIALPEMPARDMSHDVLSAWMSLAQETTCFEEAGEGSIAVRCPNCRAHGPVVRTWHYPRLPTESSVEGASQQLTTTPQAPSPDVRTPESDDNAVLATPSQHEDHEQDEFLSPMESFPWWPIPQVSDAETEPGASAYHSNVRLQDGRVGLLIDPGSYGNLVGEEWLSEASSQLAKQPQLLQRAVPLQVGGVGRGAQTCRNDCQLPIAMCRSDGSVATGSFTSPVVAGSGCPALLGLRTLQENRALLDTGKKQLHFLGSGEATIILPPGSETFALESAQSGHLLLPCSEFARASADAPQGEHHLFSEPKAECSEGAFLSTTAESQLTAEEQECQAALANYDFESAVAAVLKIMKREAEAPRSAERSARRLVGLQPFEFTSVAVCYNIQAPVHTDKYNIGQNALLPLKLPRAGGNLWLELRQGDTVQGDIALHPQQRAGAVHDIVGQLVSLKAGCPVFFNPKHKHATEPWKEGDRLVLAAYVAGSHHKARASDLQQLEALNFSLPPSAAASGTQCTMTAHSPSEPPLTASEPKPPAPARAGAPARPQHQESKRVRFAATSRSAIAQVLRRVLLITLCHSTVAAFMNAGWEPVRLRPLELLRSGYHDVLHRLKEGQFDAVWIDLQEARQFAGQERTHQVCNRLSVIMSWARRQSVPVCLSALRRTAWTHPAIQQLVQTNSMHVTHHRWCAAGAKILQSAPASSVQHRVLSTFPLQAHPCRCSPGTEHVFDLDMAKECGGARVRAKAEEQAISCIIPALEASLPGGRSLGSEEQSDPFSTDVYVACKVCGLVQQGSHCNVCESSLREEQGGQESPDKPAATFVQPILASAAPPGSSEAYPTSQKLLQRERVKQQKASGQPEPAKAKRRKAVEQHFDDCGEDISSICMHAVASLLHSEADSTTSDAERTAVNQSLPPLNATALWSNLGSTELPDTRVGAVLAVDLDELMTILATPAYATWGIEVMELCGGEGLTSQMCVRRSLKAGHNFEITTGTDLTVPAVQRTVLDYVRLTKPLVVVMAPRCDPFGPLGSRNRVIHQAAWQRAYAQAAPLARFCGEIAQVQQSNGRYYVVEQPYPSSMYEVSPWPDIRTHSQCQRVVFHQCMVGQAVQGVPAKKPTELVANCPEVLQPFCNLQCDGQHEHASLLGSQAKGTQRWTPKMCRLLAYGIEQLVRRLSTASGAQASYPSVASGTTDAGEKLVPEAWRKCKGCLWRLNRWDEMHSRIRGECKYPDDETIKFECPGCKNRKPRHDESHTFGPDCKHAVTIPRKSAKQRRPFGRVPARGEPTSGIPASKLGIHDEQKAEEATASEPSSSHRGPQPIHEDDDAASSLELPAMRPGDEPDQDDKQGEPRRRGPDVVPRERRTWRDAAVQPPAPADWGAFDVQATLRGLRHGDEAARRRLLRKLHLRWFHCSTDKMKQLLRTAGLSNEVLDLVDSICDTCKVCRHWARPSSDVRASSRMVIGFNIEVEGDLMFFRHKGSQCILLVLTDRGVRWTAVAPIPNRSTSTILSALDKVWMAVFGPMQILIFDGEHALDDEESTMYFQMKGVTKRTAAPHQHTRIVDRKIAVLRDSLHKMVTQLDEEGLQLPLERIVCDCVYALNALTSINGRSPYEAVLGRTPALLPSDDMLLSDGVPDIFSRHTHRLREIAVQAIAEGTARERIKRATHTQTKPAGLEFQFELGQSVDYWREPQHKEASGWRGPAVIADLTRLEHGRVGVRTSTDQVLTCRLQDVRPSLAFLSEELAAYFGADDHVAPAGSQANHAQQVVQQFVDDLKPNTVVMLKGCGWRRRKLPNIARYIRAIRSLTPREEYTNAVTLWWLSHGSRQINFLHSNLPKVSMVELVGQTWPEVRAMQFLGVPEEEGWTATKRWSMPEAEGTQATAQASPDNDQEASSEHGRLSTIPEGTESEVSAHVSWEDVQAMFGDDIDPQEALAYKEAFVACSTELVSVAHHPTDAAELKEHVMSELASVPELPLSALQLEQPEIMTTAKFEQAAAQCGPWVSYGRQVCDNSRDRTERACARRAIIVTPCPVDARSLAVKTLEGVVSIEKEFCPSLIDFISSGPWFKQEANADCDSGDRKSDILKALLKVQLGPTVPQDGVRMCHPGIAMGYDVALRNPAWCAYRLTPEEQSATDNDRKGFVLDPALKAAGIEQTSPSQYENTGFDKGHLAPSLAMSFQRKELINKDRSPWKASYFASNIAAQYSKMNQRSWQELENALHEYAADLPNSKPGLFVVTGLGYWNRQRPRAWQADAECWLECPCQSECDCRTCKGDFIYVPTFYWKAVCEPEEGSFAVILENDPESNQLEGGQEGWPPSAFALYSAKGAKPRCLLIGGQFTGNFCARELKKQFYVTVVDAKEYFEYTPGVLRAFVRPAHLDSLTFTLQPVYERKMGVKFIWGEVKELDGDRKTASIKPMFSNNMDEIGFDYCIICSGCNFGPFKPMGESLWFPTVHEAGQAVSDWKHIDERFLEGRRRHVLEEYQKLQDLNKKKATVLIVGAGFIGVEWATEIEHFFPDVKLTIIDFLPRCLGPLPDSAADYCSEYMNACGIKEFYSCGYDPKNPDFWKKIELPNGADECYVCIGVKASNYFMPKCTLSDKGPGGGGWIHFNKHMQVTKKPSEGGGVWADGTIYAVGDCNYGCIGEPGKWEMPPVPKISYPGEEQAYHACLNVMRMAKNNKNLVTTWWPWGAGMFATSLGPHDACFVVAANENKGSGYMVNWWIPAALQKEIIETTKIDECRDRWIGILIWHFVHHTPVHLFGRGPWFV</sequence>
<dbReference type="InterPro" id="IPR036188">
    <property type="entry name" value="FAD/NAD-bd_sf"/>
</dbReference>
<dbReference type="InterPro" id="IPR020821">
    <property type="entry name" value="ENPP1-3/EXOG-like_nuc-like"/>
</dbReference>
<feature type="compositionally biased region" description="Polar residues" evidence="5">
    <location>
        <begin position="2527"/>
        <end position="2536"/>
    </location>
</feature>
<dbReference type="InterPro" id="IPR001604">
    <property type="entry name" value="Endo_G_ENPP1-like_dom"/>
</dbReference>
<dbReference type="InterPro" id="IPR044929">
    <property type="entry name" value="DNA/RNA_non-sp_Endonuclease_sf"/>
</dbReference>
<dbReference type="Gene3D" id="3.30.420.10">
    <property type="entry name" value="Ribonuclease H-like superfamily/Ribonuclease H"/>
    <property type="match status" value="1"/>
</dbReference>
<dbReference type="Gene3D" id="3.50.50.100">
    <property type="match status" value="1"/>
</dbReference>
<organism evidence="8 9">
    <name type="scientific">Symbiodinium natans</name>
    <dbReference type="NCBI Taxonomy" id="878477"/>
    <lineage>
        <taxon>Eukaryota</taxon>
        <taxon>Sar</taxon>
        <taxon>Alveolata</taxon>
        <taxon>Dinophyceae</taxon>
        <taxon>Suessiales</taxon>
        <taxon>Symbiodiniaceae</taxon>
        <taxon>Symbiodinium</taxon>
    </lineage>
</organism>
<feature type="region of interest" description="Disordered" evidence="5">
    <location>
        <begin position="358"/>
        <end position="383"/>
    </location>
</feature>
<evidence type="ECO:0000259" key="7">
    <source>
        <dbReference type="PROSITE" id="PS50994"/>
    </source>
</evidence>
<keyword evidence="4" id="KW-0560">Oxidoreductase</keyword>
<feature type="region of interest" description="Disordered" evidence="5">
    <location>
        <begin position="716"/>
        <end position="756"/>
    </location>
</feature>
<comment type="caution">
    <text evidence="8">The sequence shown here is derived from an EMBL/GenBank/DDBJ whole genome shotgun (WGS) entry which is preliminary data.</text>
</comment>
<evidence type="ECO:0000313" key="8">
    <source>
        <dbReference type="EMBL" id="CAE7252557.1"/>
    </source>
</evidence>
<gene>
    <name evidence="8" type="primary">aifB</name>
    <name evidence="8" type="ORF">SNAT2548_LOCUS12631</name>
</gene>
<feature type="compositionally biased region" description="Basic and acidic residues" evidence="5">
    <location>
        <begin position="622"/>
        <end position="631"/>
    </location>
</feature>
<evidence type="ECO:0000256" key="4">
    <source>
        <dbReference type="ARBA" id="ARBA00023002"/>
    </source>
</evidence>
<dbReference type="GO" id="GO:0046872">
    <property type="term" value="F:metal ion binding"/>
    <property type="evidence" value="ECO:0007669"/>
    <property type="project" value="InterPro"/>
</dbReference>
<dbReference type="SUPFAM" id="SSF51905">
    <property type="entry name" value="FAD/NAD(P)-binding domain"/>
    <property type="match status" value="2"/>
</dbReference>
<dbReference type="SUPFAM" id="SSF54060">
    <property type="entry name" value="His-Me finger endonucleases"/>
    <property type="match status" value="1"/>
</dbReference>
<dbReference type="PROSITE" id="PS50994">
    <property type="entry name" value="INTEGRASE"/>
    <property type="match status" value="1"/>
</dbReference>
<feature type="compositionally biased region" description="Polar residues" evidence="5">
    <location>
        <begin position="306"/>
        <end position="315"/>
    </location>
</feature>
<evidence type="ECO:0000313" key="9">
    <source>
        <dbReference type="Proteomes" id="UP000604046"/>
    </source>
</evidence>
<comment type="similarity">
    <text evidence="1">Belongs to the FAD-dependent oxidoreductase family.</text>
</comment>
<dbReference type="InterPro" id="IPR023753">
    <property type="entry name" value="FAD/NAD-binding_dom"/>
</dbReference>
<evidence type="ECO:0000256" key="6">
    <source>
        <dbReference type="SAM" id="SignalP"/>
    </source>
</evidence>
<dbReference type="InterPro" id="IPR001584">
    <property type="entry name" value="Integrase_cat-core"/>
</dbReference>
<feature type="compositionally biased region" description="Polar residues" evidence="5">
    <location>
        <begin position="1161"/>
        <end position="1171"/>
    </location>
</feature>
<feature type="signal peptide" evidence="6">
    <location>
        <begin position="1"/>
        <end position="23"/>
    </location>
</feature>